<keyword evidence="1" id="KW-0812">Transmembrane</keyword>
<keyword evidence="3" id="KW-1185">Reference proteome</keyword>
<dbReference type="OrthoDB" id="9969145at2"/>
<accession>A0A1E7QZN5</accession>
<dbReference type="AlphaFoldDB" id="A0A1E7QZN5"/>
<dbReference type="RefSeq" id="WP_070070758.1">
    <property type="nucleotide sequence ID" value="NZ_MKKK01000061.1"/>
</dbReference>
<organism evidence="2 3">
    <name type="scientific">Acinetobacter qingfengensis</name>
    <dbReference type="NCBI Taxonomy" id="1262585"/>
    <lineage>
        <taxon>Bacteria</taxon>
        <taxon>Pseudomonadati</taxon>
        <taxon>Pseudomonadota</taxon>
        <taxon>Gammaproteobacteria</taxon>
        <taxon>Moraxellales</taxon>
        <taxon>Moraxellaceae</taxon>
        <taxon>Acinetobacter</taxon>
    </lineage>
</organism>
<evidence type="ECO:0000256" key="1">
    <source>
        <dbReference type="SAM" id="Phobius"/>
    </source>
</evidence>
<sequence>MAYICETIELINSVQTCTSYVIYHESWTEQLNNLSVVQVSALLSATALIWYVAWGIRTHLKLLGSED</sequence>
<gene>
    <name evidence="2" type="ORF">BJI46_14535</name>
</gene>
<name>A0A1E7QZN5_9GAMM</name>
<evidence type="ECO:0000313" key="3">
    <source>
        <dbReference type="Proteomes" id="UP000185895"/>
    </source>
</evidence>
<comment type="caution">
    <text evidence="2">The sequence shown here is derived from an EMBL/GenBank/DDBJ whole genome shotgun (WGS) entry which is preliminary data.</text>
</comment>
<keyword evidence="1" id="KW-1133">Transmembrane helix</keyword>
<dbReference type="EMBL" id="MKKK01000061">
    <property type="protein sequence ID" value="OEY92537.1"/>
    <property type="molecule type" value="Genomic_DNA"/>
</dbReference>
<proteinExistence type="predicted"/>
<dbReference type="STRING" id="1262585.BJI46_14535"/>
<dbReference type="Proteomes" id="UP000185895">
    <property type="component" value="Unassembled WGS sequence"/>
</dbReference>
<feature type="transmembrane region" description="Helical" evidence="1">
    <location>
        <begin position="36"/>
        <end position="56"/>
    </location>
</feature>
<protein>
    <submittedName>
        <fullName evidence="2">Uncharacterized protein</fullName>
    </submittedName>
</protein>
<keyword evidence="1" id="KW-0472">Membrane</keyword>
<evidence type="ECO:0000313" key="2">
    <source>
        <dbReference type="EMBL" id="OEY92537.1"/>
    </source>
</evidence>
<reference evidence="2 3" key="1">
    <citation type="submission" date="2016-09" db="EMBL/GenBank/DDBJ databases">
        <authorList>
            <person name="Capua I."/>
            <person name="De Benedictis P."/>
            <person name="Joannis T."/>
            <person name="Lombin L.H."/>
            <person name="Cattoli G."/>
        </authorList>
    </citation>
    <scope>NUCLEOTIDE SEQUENCE [LARGE SCALE GENOMIC DNA]</scope>
    <source>
        <strain evidence="2 3">ANC 4671</strain>
    </source>
</reference>